<reference evidence="7" key="2">
    <citation type="submission" date="2025-08" db="UniProtKB">
        <authorList>
            <consortium name="Ensembl"/>
        </authorList>
    </citation>
    <scope>IDENTIFICATION</scope>
</reference>
<evidence type="ECO:0000256" key="2">
    <source>
        <dbReference type="ARBA" id="ARBA00006824"/>
    </source>
</evidence>
<keyword evidence="8" id="KW-1185">Reference proteome</keyword>
<feature type="transmembrane region" description="Helical" evidence="6">
    <location>
        <begin position="72"/>
        <end position="91"/>
    </location>
</feature>
<dbReference type="GO" id="GO:0005778">
    <property type="term" value="C:peroxisomal membrane"/>
    <property type="evidence" value="ECO:0007669"/>
    <property type="project" value="TreeGrafter"/>
</dbReference>
<feature type="transmembrane region" description="Helical" evidence="6">
    <location>
        <begin position="169"/>
        <end position="187"/>
    </location>
</feature>
<gene>
    <name evidence="7" type="primary">PXMP2</name>
    <name evidence="7" type="synonym">pxmp2</name>
</gene>
<evidence type="ECO:0000313" key="7">
    <source>
        <dbReference type="Ensembl" id="ENSECRP00000028101.1"/>
    </source>
</evidence>
<evidence type="ECO:0000256" key="4">
    <source>
        <dbReference type="ARBA" id="ARBA00022989"/>
    </source>
</evidence>
<dbReference type="GeneID" id="114669180"/>
<reference evidence="7" key="3">
    <citation type="submission" date="2025-09" db="UniProtKB">
        <authorList>
            <consortium name="Ensembl"/>
        </authorList>
    </citation>
    <scope>IDENTIFICATION</scope>
</reference>
<comment type="similarity">
    <text evidence="2 6">Belongs to the peroxisomal membrane protein PXMP2/4 family.</text>
</comment>
<feature type="transmembrane region" description="Helical" evidence="6">
    <location>
        <begin position="112"/>
        <end position="129"/>
    </location>
</feature>
<dbReference type="GeneTree" id="ENSGT00940000161539"/>
<dbReference type="Proteomes" id="UP000694620">
    <property type="component" value="Chromosome 18"/>
</dbReference>
<dbReference type="Ensembl" id="ENSECRT00000028687.1">
    <property type="protein sequence ID" value="ENSECRP00000028101.1"/>
    <property type="gene ID" value="ENSECRG00000019033.1"/>
</dbReference>
<name>A0A8C4TEB6_ERPCA</name>
<keyword evidence="4 6" id="KW-1133">Transmembrane helix</keyword>
<dbReference type="OrthoDB" id="860at2759"/>
<dbReference type="CTD" id="5827"/>
<protein>
    <submittedName>
        <fullName evidence="7">Peroxisomal membrane protein 2</fullName>
    </submittedName>
</protein>
<dbReference type="Pfam" id="PF04117">
    <property type="entry name" value="Mpv17_PMP22"/>
    <property type="match status" value="1"/>
</dbReference>
<evidence type="ECO:0000256" key="6">
    <source>
        <dbReference type="RuleBase" id="RU363053"/>
    </source>
</evidence>
<evidence type="ECO:0000256" key="1">
    <source>
        <dbReference type="ARBA" id="ARBA00004141"/>
    </source>
</evidence>
<dbReference type="RefSeq" id="XP_028681175.1">
    <property type="nucleotide sequence ID" value="XM_028825342.1"/>
</dbReference>
<organism evidence="7 8">
    <name type="scientific">Erpetoichthys calabaricus</name>
    <name type="common">Rope fish</name>
    <name type="synonym">Calamoichthys calabaricus</name>
    <dbReference type="NCBI Taxonomy" id="27687"/>
    <lineage>
        <taxon>Eukaryota</taxon>
        <taxon>Metazoa</taxon>
        <taxon>Chordata</taxon>
        <taxon>Craniata</taxon>
        <taxon>Vertebrata</taxon>
        <taxon>Euteleostomi</taxon>
        <taxon>Actinopterygii</taxon>
        <taxon>Polypteriformes</taxon>
        <taxon>Polypteridae</taxon>
        <taxon>Erpetoichthys</taxon>
    </lineage>
</organism>
<dbReference type="InterPro" id="IPR007248">
    <property type="entry name" value="Mpv17_PMP22"/>
</dbReference>
<evidence type="ECO:0000313" key="8">
    <source>
        <dbReference type="Proteomes" id="UP000694620"/>
    </source>
</evidence>
<evidence type="ECO:0000256" key="3">
    <source>
        <dbReference type="ARBA" id="ARBA00022692"/>
    </source>
</evidence>
<reference evidence="7" key="1">
    <citation type="submission" date="2021-06" db="EMBL/GenBank/DDBJ databases">
        <authorList>
            <consortium name="Wellcome Sanger Institute Data Sharing"/>
        </authorList>
    </citation>
    <scope>NUCLEOTIDE SEQUENCE [LARGE SCALE GENOMIC DNA]</scope>
</reference>
<dbReference type="PANTHER" id="PTHR11266">
    <property type="entry name" value="PEROXISOMAL MEMBRANE PROTEIN 2, PXMP2 MPV17"/>
    <property type="match status" value="1"/>
</dbReference>
<keyword evidence="3 6" id="KW-0812">Transmembrane</keyword>
<accession>A0A8C4TEB6</accession>
<evidence type="ECO:0000256" key="5">
    <source>
        <dbReference type="ARBA" id="ARBA00023136"/>
    </source>
</evidence>
<keyword evidence="5 6" id="KW-0472">Membrane</keyword>
<comment type="subcellular location">
    <subcellularLocation>
        <location evidence="1">Membrane</location>
        <topology evidence="1">Multi-pass membrane protein</topology>
    </subcellularLocation>
</comment>
<dbReference type="PANTHER" id="PTHR11266:SF80">
    <property type="entry name" value="PEROXISOMAL MEMBRANE PROTEIN 2"/>
    <property type="match status" value="1"/>
</dbReference>
<dbReference type="AlphaFoldDB" id="A0A8C4TEB6"/>
<proteinExistence type="inferred from homology"/>
<sequence length="192" mass="22254">MSAHSLPVRDAAFHQRLLQQYLVLLKRYPVLTKSVTSGILSALGNLLSQGLEKRGGTHDSEKPLNWLGPTRFAIYGLFFTGPISHYFYQCLELLVPSTTSYSILKRLLLDRLIFAPAFLLLFFLVMNFLEGKSWSTLQDKVKKGYWTALKMNWKVWTPFQFININYVPVQFRVLFANFVALFWYAYLASVRK</sequence>